<evidence type="ECO:0000256" key="13">
    <source>
        <dbReference type="ARBA" id="ARBA00022679"/>
    </source>
</evidence>
<evidence type="ECO:0000259" key="44">
    <source>
        <dbReference type="PROSITE" id="PS51850"/>
    </source>
</evidence>
<comment type="similarity">
    <text evidence="7 39">Belongs to the ketol-acid reductoisomerase family.</text>
</comment>
<proteinExistence type="inferred from homology"/>
<comment type="catalytic activity">
    <reaction evidence="37">
        <text>[(1-&gt;4)-N-acetyl-beta-D-glucosaminyl](n) + UDP-N-acetyl-alpha-D-glucosamine = [(1-&gt;4)-N-acetyl-beta-D-glucosaminyl](n+1) + UDP + H(+)</text>
        <dbReference type="Rhea" id="RHEA:16637"/>
        <dbReference type="Rhea" id="RHEA-COMP:9593"/>
        <dbReference type="Rhea" id="RHEA-COMP:9595"/>
        <dbReference type="ChEBI" id="CHEBI:15378"/>
        <dbReference type="ChEBI" id="CHEBI:17029"/>
        <dbReference type="ChEBI" id="CHEBI:57705"/>
        <dbReference type="ChEBI" id="CHEBI:58223"/>
        <dbReference type="EC" id="2.4.1.16"/>
    </reaction>
    <physiologicalReaction direction="left-to-right" evidence="37">
        <dbReference type="Rhea" id="RHEA:16638"/>
    </physiologicalReaction>
</comment>
<sequence>MGPLDIHGASAGAFAQVVLFSYSSCKNAMPGLSSAKPQLPQSVDIRLWGSPGKKERTTVPVRYNTTYVAKAGKQAGEGCRSDFSFSHAAPSPCTLKLSARCRVPILIFAHLSPVGPILELFSSILTTSAILSTWRFHARSHLAAGFWFPPSKAASPSGPFFNHLLPHPASPPSPLLLLLPPSPPSIFTSFSFFSSFASPIVTGVVAFLAAHLSNLQRLSIMAYRGGHENDYDGGHNMQDLPPGSGRGYHLPPQDEGVDEAGQSLLRDPHAPAPYESHLGTGETPGRPVSAYSLTESYAPGAGARTPVPGETAFASGYSNELDSDAGGFGYGNRPPSTVDADESWTRRQQPGNQGGGLKRYATRKIKLTQGSVLSIDYPVPSAIKNAVQPKYRDVEGGSEEFMKMRYTAATCDPNDFTLKNGYDLRPRMYNRHTELLIAITYYNEDKVLLSRTLHGVMQNIRDIVNLKKSTFWNKGGPAWQKIVVCLVFDGIEKTDKAVLDVLATVGIYQDGVVKKDVDGKETVAHIFEYTSQLSVTPNQQLIRPVDDGPSTLPPVQFIFCLKQKNSKKINSHRWLFNAFGRILNPEVCILIDAGTKPSPRSLLALWEGFYNDKDLGGACGEIHAMLGKGGKKLLNPLVAVQNFEYKISNILDKPLESSFGYVSVLPGAFSAYRFRAIMGRPLEQYFHGDHTLSKILGKKGIDGMNIFKKNMFLAEDRILCFELVAKAGQKWHLSYIKAAKGETDVPEGAAEFISQRRRWLNGSFAASLYSLMHFGRMYKSGHNIIRMFFFHVQLIYNILQVMFTWFSLGSYYLTTTVIMDLVGTAVTSDDPDVARSGWPFGDTATPIVNALLKYLYLAFVILQFILALGNRPKGSKYTYIASFVVFGLIQSYILVLSMYLVVQAFQKPIGEQISLDSGEDFVASFFGGTNAAGVILVALVTIYGLNFIASFMYLDPWHMFTSFPHYLVLMSTYINILMVYAFNNWHDVSWGTKGSDSTEALPSAHVSKGEKDEAVVEEIDKPQEDIDSQFESTVKRALEPFKETPENEKPDIEDSYKSFRTGLVVSWLFSNTFLIIVITSDNFNSFGIGKTASARTASYFSFLLYSTAVLSLTVNRQTEEIVQTGAEPLDACWMCIRGKTVLLPALAHCYESAGVFHSGHVLSNKGHGTRQILDEVGGSSKLPANLAALQRACVLSWLSLHFFIYSDCCCSMLFNDRGLRQADKSGSSRSAPPGTFPSQDRKTPDRDDYLILNLLFNCLVTAQTPLIQENTIFHPGRVRALVPRLTLLTERPTNSSHQTPRQRSDKMLKIWSMKKEQQKAENADAAGGKKKKVTAAQLRVQKDLSELSLGSTMKTDFPDADDILHFTLTIEPDEGMYRTGRFTFTFDINQNFPHEPPKVRCKEKIYHPNIDLEGKVCLNILREDWKPVLNLNAVIVGLQFLFLEPNASDPLNKEAADDLRLNREGFKRNVRTAMGGGTVQGQSYDRTRGQPEFDTRDGRTGCWFAEGWNAHLKGRWASKASIVVRRLGRQDYKLQQVKVLARHQAQFRDSTSEGAAQKGSLMRRGRRKSIAGMQTALPCHGRRRSKHGELKPITGPIDSPIMQLSAGDRSTAVAAERGRRHRSTAVAGAHVVGSPLLHSTRLAGNNYPLSHLEDPLPNPGRFQTSSPPLAQASSRTTQQANPPTTKLGRSRGETLFSSSISSFFFLTIDLYGYPLHSLLPQHTVRMASRSFSKALRSPMARQLAAKPATQQRTFVAARQLVRASAQVNKAFVAPAQQQARGVKTMDFAGHKEDVYERADWPQEKLLEYFKDDTLALIGYGSQGHGQGLNLRDNGLNVIVGVRKNGQSWKDAQQDGWVPGKNLFDVDEAISRGTIVMNLLSDAAQSETWPAIKPQLVKGKTLYFSHGFSPVFKDVTHVDVPKDIDVILVAPKGSGRTVRSLFREGRGINSSFAVFQDVTGKAKEKAQALGVAIGSGYLYETTFEKEVYSDLYGERGCLMGGIHGMFLAQYEVLRERGHSPSEAFNETVEEATQSLYPLIGANGMDWMYEACSTTARRGAIDWSPKFKDALKPVFNSLYDAVKDGSETKRSLEYNSQKDYRQKFEAEMEEIRNLEIWRAGRAVRSLRPENQNLHLDFWDPSIPFLLLSMNTICRVMQGPKTDSSGPLILYTDCANCCWTETKLAPPRPRGGVVLHAAASFMAMLSPRSGLQKYSLRCSVKFEHAR</sequence>
<keyword evidence="21" id="KW-0809">Transit peptide</keyword>
<evidence type="ECO:0000256" key="31">
    <source>
        <dbReference type="ARBA" id="ARBA00043698"/>
    </source>
</evidence>
<keyword evidence="11 39" id="KW-0028">Amino-acid biosynthesis</keyword>
<evidence type="ECO:0000256" key="17">
    <source>
        <dbReference type="ARBA" id="ARBA00022786"/>
    </source>
</evidence>
<dbReference type="InterPro" id="IPR000506">
    <property type="entry name" value="KARI_C"/>
</dbReference>
<dbReference type="PANTHER" id="PTHR22914">
    <property type="entry name" value="CHITIN SYNTHASE"/>
    <property type="match status" value="1"/>
</dbReference>
<dbReference type="PROSITE" id="PS50127">
    <property type="entry name" value="UBC_2"/>
    <property type="match status" value="1"/>
</dbReference>
<dbReference type="SUPFAM" id="SSF53448">
    <property type="entry name" value="Nucleotide-diphospho-sugar transferases"/>
    <property type="match status" value="1"/>
</dbReference>
<dbReference type="GO" id="GO:0005886">
    <property type="term" value="C:plasma membrane"/>
    <property type="evidence" value="ECO:0007669"/>
    <property type="project" value="UniProtKB-SubCell"/>
</dbReference>
<feature type="region of interest" description="Disordered" evidence="41">
    <location>
        <begin position="232"/>
        <end position="286"/>
    </location>
</feature>
<comment type="subcellular location">
    <subcellularLocation>
        <location evidence="3">Cell membrane</location>
        <topology evidence="3">Multi-pass membrane protein</topology>
    </subcellularLocation>
    <subcellularLocation>
        <location evidence="2">Mitochondrion</location>
    </subcellularLocation>
</comment>
<protein>
    <recommendedName>
        <fullName evidence="38">Ketol-acid reductoisomerase, mitochondrial</fullName>
        <ecNumber evidence="9">1.1.1.86</ecNumber>
        <ecNumber evidence="32">2.3.2.34</ecNumber>
        <ecNumber evidence="8">2.4.1.16</ecNumber>
    </recommendedName>
    <alternativeName>
        <fullName evidence="29">Acetohydroxy-acid reductoisomerase</fullName>
    </alternativeName>
    <alternativeName>
        <fullName evidence="28">Alpha-keto-beta-hydroxylacyl reductoisomerase</fullName>
    </alternativeName>
    <alternativeName>
        <fullName evidence="33 34">NEDD8-conjugating enzyme Ubc12</fullName>
    </alternativeName>
    <alternativeName>
        <fullName evidence="35">RUB1-conjugating enzyme</fullName>
    </alternativeName>
    <alternativeName>
        <fullName evidence="36">Ubiquitin carrier protein 12</fullName>
    </alternativeName>
</protein>
<evidence type="ECO:0000256" key="2">
    <source>
        <dbReference type="ARBA" id="ARBA00004173"/>
    </source>
</evidence>
<dbReference type="SUPFAM" id="SSF48179">
    <property type="entry name" value="6-phosphogluconate dehydrogenase C-terminal domain-like"/>
    <property type="match status" value="1"/>
</dbReference>
<evidence type="ECO:0000256" key="30">
    <source>
        <dbReference type="ARBA" id="ARBA00038055"/>
    </source>
</evidence>
<feature type="binding site" evidence="39">
    <location>
        <position position="1989"/>
    </location>
    <ligand>
        <name>Mg(2+)</name>
        <dbReference type="ChEBI" id="CHEBI:18420"/>
        <label>2</label>
    </ligand>
</feature>
<feature type="transmembrane region" description="Helical" evidence="42">
    <location>
        <begin position="966"/>
        <end position="983"/>
    </location>
</feature>
<dbReference type="EC" id="2.4.1.16" evidence="8"/>
<evidence type="ECO:0000256" key="19">
    <source>
        <dbReference type="ARBA" id="ARBA00022842"/>
    </source>
</evidence>
<dbReference type="Gene3D" id="1.10.1040.10">
    <property type="entry name" value="N-(1-d-carboxylethyl)-l-norvaline Dehydrogenase, domain 2"/>
    <property type="match status" value="3"/>
</dbReference>
<evidence type="ECO:0000256" key="26">
    <source>
        <dbReference type="ARBA" id="ARBA00023304"/>
    </source>
</evidence>
<feature type="region of interest" description="Disordered" evidence="41">
    <location>
        <begin position="1222"/>
        <end position="1243"/>
    </location>
</feature>
<evidence type="ECO:0000256" key="29">
    <source>
        <dbReference type="ARBA" id="ARBA00030593"/>
    </source>
</evidence>
<dbReference type="Gene3D" id="3.10.110.10">
    <property type="entry name" value="Ubiquitin Conjugating Enzyme"/>
    <property type="match status" value="1"/>
</dbReference>
<dbReference type="Proteomes" id="UP000830671">
    <property type="component" value="Chromosome 5"/>
</dbReference>
<feature type="transmembrane region" description="Helical" evidence="42">
    <location>
        <begin position="1064"/>
        <end position="1084"/>
    </location>
</feature>
<dbReference type="EC" id="1.1.1.86" evidence="9"/>
<dbReference type="InterPro" id="IPR004835">
    <property type="entry name" value="Chitin_synth"/>
</dbReference>
<dbReference type="GO" id="GO:0005759">
    <property type="term" value="C:mitochondrial matrix"/>
    <property type="evidence" value="ECO:0007669"/>
    <property type="project" value="UniProtKB-ARBA"/>
</dbReference>
<evidence type="ECO:0000256" key="36">
    <source>
        <dbReference type="ARBA" id="ARBA00044315"/>
    </source>
</evidence>
<feature type="domain" description="UBC core" evidence="43">
    <location>
        <begin position="1335"/>
        <end position="1479"/>
    </location>
</feature>
<dbReference type="SUPFAM" id="SSF51735">
    <property type="entry name" value="NAD(P)-binding Rossmann-fold domains"/>
    <property type="match status" value="1"/>
</dbReference>
<keyword evidence="47" id="KW-1185">Reference proteome</keyword>
<feature type="transmembrane region" description="Helical" evidence="42">
    <location>
        <begin position="847"/>
        <end position="868"/>
    </location>
</feature>
<dbReference type="InterPro" id="IPR013116">
    <property type="entry name" value="KARI_N"/>
</dbReference>
<evidence type="ECO:0000256" key="14">
    <source>
        <dbReference type="ARBA" id="ARBA00022692"/>
    </source>
</evidence>
<evidence type="ECO:0000256" key="20">
    <source>
        <dbReference type="ARBA" id="ARBA00022857"/>
    </source>
</evidence>
<evidence type="ECO:0000256" key="27">
    <source>
        <dbReference type="ARBA" id="ARBA00023316"/>
    </source>
</evidence>
<evidence type="ECO:0000256" key="16">
    <source>
        <dbReference type="ARBA" id="ARBA00022741"/>
    </source>
</evidence>
<dbReference type="GO" id="GO:0009099">
    <property type="term" value="P:L-valine biosynthetic process"/>
    <property type="evidence" value="ECO:0007669"/>
    <property type="project" value="UniProtKB-UniRule"/>
</dbReference>
<dbReference type="GO" id="GO:0061654">
    <property type="term" value="F:NEDD8 conjugating enzyme activity"/>
    <property type="evidence" value="ECO:0007669"/>
    <property type="project" value="UniProtKB-EC"/>
</dbReference>
<comment type="pathway">
    <text evidence="6">Protein modification; protein neddylation.</text>
</comment>
<dbReference type="InterPro" id="IPR008927">
    <property type="entry name" value="6-PGluconate_DH-like_C_sf"/>
</dbReference>
<dbReference type="SMART" id="SM00212">
    <property type="entry name" value="UBCc"/>
    <property type="match status" value="1"/>
</dbReference>
<keyword evidence="17" id="KW-0833">Ubl conjugation pathway</keyword>
<dbReference type="InterPro" id="IPR000608">
    <property type="entry name" value="UBC"/>
</dbReference>
<evidence type="ECO:0000256" key="21">
    <source>
        <dbReference type="ARBA" id="ARBA00022946"/>
    </source>
</evidence>
<dbReference type="GO" id="GO:0046872">
    <property type="term" value="F:metal ion binding"/>
    <property type="evidence" value="ECO:0007669"/>
    <property type="project" value="UniProtKB-UniRule"/>
</dbReference>
<dbReference type="GO" id="GO:0009097">
    <property type="term" value="P:isoleucine biosynthetic process"/>
    <property type="evidence" value="ECO:0007669"/>
    <property type="project" value="UniProtKB-UniRule"/>
</dbReference>
<dbReference type="Gene3D" id="3.40.50.720">
    <property type="entry name" value="NAD(P)-binding Rossmann-like Domain"/>
    <property type="match status" value="1"/>
</dbReference>
<evidence type="ECO:0000256" key="32">
    <source>
        <dbReference type="ARBA" id="ARBA00044047"/>
    </source>
</evidence>
<dbReference type="InterPro" id="IPR029044">
    <property type="entry name" value="Nucleotide-diphossugar_trans"/>
</dbReference>
<dbReference type="Pfam" id="PF01450">
    <property type="entry name" value="KARI_C"/>
    <property type="match status" value="1"/>
</dbReference>
<comment type="cofactor">
    <cofactor evidence="1">
        <name>Mg(2+)</name>
        <dbReference type="ChEBI" id="CHEBI:18420"/>
    </cofactor>
</comment>
<evidence type="ECO:0000256" key="5">
    <source>
        <dbReference type="ARBA" id="ARBA00004885"/>
    </source>
</evidence>
<evidence type="ECO:0000256" key="33">
    <source>
        <dbReference type="ARBA" id="ARBA00044084"/>
    </source>
</evidence>
<dbReference type="InterPro" id="IPR013328">
    <property type="entry name" value="6PGD_dom2"/>
</dbReference>
<comment type="pathway">
    <text evidence="4">Amino-acid biosynthesis; L-valine biosynthesis; L-valine from pyruvate: step 2/4.</text>
</comment>
<keyword evidence="20" id="KW-0521">NADP</keyword>
<dbReference type="InterPro" id="IPR013616">
    <property type="entry name" value="Chitin_synth_N"/>
</dbReference>
<dbReference type="KEGG" id="clup:CLUP02_10320"/>
<evidence type="ECO:0000313" key="47">
    <source>
        <dbReference type="Proteomes" id="UP000830671"/>
    </source>
</evidence>
<dbReference type="Pfam" id="PF08407">
    <property type="entry name" value="Chitin_synth_1N"/>
    <property type="match status" value="1"/>
</dbReference>
<dbReference type="Pfam" id="PF00179">
    <property type="entry name" value="UQ_con"/>
    <property type="match status" value="1"/>
</dbReference>
<feature type="transmembrane region" description="Helical" evidence="42">
    <location>
        <begin position="880"/>
        <end position="901"/>
    </location>
</feature>
<dbReference type="FunFam" id="1.10.1040.10:FF:000005">
    <property type="entry name" value="Ketol-acid reductoisomerase, mitochondrial"/>
    <property type="match status" value="1"/>
</dbReference>
<dbReference type="GO" id="GO:0006031">
    <property type="term" value="P:chitin biosynthetic process"/>
    <property type="evidence" value="ECO:0007669"/>
    <property type="project" value="TreeGrafter"/>
</dbReference>
<dbReference type="SUPFAM" id="SSF54495">
    <property type="entry name" value="UBC-like"/>
    <property type="match status" value="1"/>
</dbReference>
<dbReference type="FunFam" id="3.10.110.10:FF:000005">
    <property type="entry name" value="NEDD8-conjugating enzyme Ubc12"/>
    <property type="match status" value="1"/>
</dbReference>
<dbReference type="GO" id="GO:0005524">
    <property type="term" value="F:ATP binding"/>
    <property type="evidence" value="ECO:0007669"/>
    <property type="project" value="UniProtKB-KW"/>
</dbReference>
<feature type="binding site" evidence="39">
    <location>
        <position position="1989"/>
    </location>
    <ligand>
        <name>Mg(2+)</name>
        <dbReference type="ChEBI" id="CHEBI:18420"/>
        <label>1</label>
    </ligand>
</feature>
<dbReference type="PROSITE" id="PS51851">
    <property type="entry name" value="KARI_C"/>
    <property type="match status" value="1"/>
</dbReference>
<dbReference type="FunFam" id="1.10.1040.10:FF:000003">
    <property type="entry name" value="Ketol-acid reductoisomerase, mitochondrial"/>
    <property type="match status" value="1"/>
</dbReference>
<evidence type="ECO:0000313" key="46">
    <source>
        <dbReference type="EMBL" id="UQC84824.1"/>
    </source>
</evidence>
<evidence type="ECO:0000256" key="10">
    <source>
        <dbReference type="ARBA" id="ARBA00022475"/>
    </source>
</evidence>
<feature type="binding site" evidence="39">
    <location>
        <position position="2029"/>
    </location>
    <ligand>
        <name>Mg(2+)</name>
        <dbReference type="ChEBI" id="CHEBI:18420"/>
        <label>2</label>
    </ligand>
</feature>
<evidence type="ECO:0000256" key="18">
    <source>
        <dbReference type="ARBA" id="ARBA00022840"/>
    </source>
</evidence>
<feature type="binding site" evidence="39">
    <location>
        <position position="2051"/>
    </location>
    <ligand>
        <name>substrate</name>
    </ligand>
</feature>
<dbReference type="PROSITE" id="PS00183">
    <property type="entry name" value="UBC_1"/>
    <property type="match status" value="1"/>
</dbReference>
<feature type="region of interest" description="Disordered" evidence="41">
    <location>
        <begin position="1648"/>
        <end position="1690"/>
    </location>
</feature>
<evidence type="ECO:0000259" key="45">
    <source>
        <dbReference type="PROSITE" id="PS51851"/>
    </source>
</evidence>
<evidence type="ECO:0000256" key="40">
    <source>
        <dbReference type="PROSITE-ProRule" id="PRU10133"/>
    </source>
</evidence>
<dbReference type="GO" id="GO:0030428">
    <property type="term" value="C:cell septum"/>
    <property type="evidence" value="ECO:0007669"/>
    <property type="project" value="TreeGrafter"/>
</dbReference>
<dbReference type="GO" id="GO:0004100">
    <property type="term" value="F:chitin synthase activity"/>
    <property type="evidence" value="ECO:0007669"/>
    <property type="project" value="UniProtKB-EC"/>
</dbReference>
<name>A0A9Q8SWE3_9PEZI</name>
<feature type="transmembrane region" description="Helical" evidence="42">
    <location>
        <begin position="784"/>
        <end position="806"/>
    </location>
</feature>
<evidence type="ECO:0000256" key="6">
    <source>
        <dbReference type="ARBA" id="ARBA00005032"/>
    </source>
</evidence>
<feature type="binding site" evidence="39">
    <location>
        <position position="2025"/>
    </location>
    <ligand>
        <name>Mg(2+)</name>
        <dbReference type="ChEBI" id="CHEBI:18420"/>
        <label>2</label>
    </ligand>
</feature>
<dbReference type="GeneID" id="73344306"/>
<keyword evidence="15 39" id="KW-0479">Metal-binding</keyword>
<keyword evidence="12" id="KW-0328">Glycosyltransferase</keyword>
<feature type="active site" description="Glycyl thioester intermediate" evidence="40">
    <location>
        <position position="1417"/>
    </location>
</feature>
<evidence type="ECO:0000256" key="1">
    <source>
        <dbReference type="ARBA" id="ARBA00001946"/>
    </source>
</evidence>
<feature type="transmembrane region" description="Helical" evidence="42">
    <location>
        <begin position="921"/>
        <end position="954"/>
    </location>
</feature>
<feature type="domain" description="KARI C-terminal knotted" evidence="45">
    <location>
        <begin position="1981"/>
        <end position="2128"/>
    </location>
</feature>
<evidence type="ECO:0000256" key="15">
    <source>
        <dbReference type="ARBA" id="ARBA00022723"/>
    </source>
</evidence>
<evidence type="ECO:0000256" key="25">
    <source>
        <dbReference type="ARBA" id="ARBA00023136"/>
    </source>
</evidence>
<evidence type="ECO:0000256" key="23">
    <source>
        <dbReference type="ARBA" id="ARBA00023002"/>
    </source>
</evidence>
<keyword evidence="22 42" id="KW-1133">Transmembrane helix</keyword>
<keyword evidence="19 39" id="KW-0460">Magnesium</keyword>
<dbReference type="RefSeq" id="XP_049146441.1">
    <property type="nucleotide sequence ID" value="XM_049289296.1"/>
</dbReference>
<keyword evidence="18" id="KW-0067">ATP-binding</keyword>
<evidence type="ECO:0000256" key="42">
    <source>
        <dbReference type="SAM" id="Phobius"/>
    </source>
</evidence>
<evidence type="ECO:0000256" key="9">
    <source>
        <dbReference type="ARBA" id="ARBA00013102"/>
    </source>
</evidence>
<evidence type="ECO:0000256" key="7">
    <source>
        <dbReference type="ARBA" id="ARBA00010318"/>
    </source>
</evidence>
<evidence type="ECO:0000256" key="24">
    <source>
        <dbReference type="ARBA" id="ARBA00023128"/>
    </source>
</evidence>
<comment type="catalytic activity">
    <reaction evidence="31">
        <text>[E1 NEDD8-activating enzyme]-S-[NEDD8 protein]-yl-L-cysteine + [E2 NEDD8-conjugating enzyme]-L-cysteine = [E1 NEDD8-activating enzyme]-L-cysteine + [E2 NEDD8-conjugating enzyme]-S-[NEDD8-protein]-yl-L-cysteine.</text>
        <dbReference type="EC" id="2.3.2.34"/>
    </reaction>
</comment>
<accession>A0A9Q8SWE3</accession>
<evidence type="ECO:0000256" key="4">
    <source>
        <dbReference type="ARBA" id="ARBA00004864"/>
    </source>
</evidence>
<evidence type="ECO:0000256" key="39">
    <source>
        <dbReference type="PROSITE-ProRule" id="PRU01198"/>
    </source>
</evidence>
<dbReference type="EMBL" id="CP019477">
    <property type="protein sequence ID" value="UQC84824.1"/>
    <property type="molecule type" value="Genomic_DNA"/>
</dbReference>
<dbReference type="InterPro" id="IPR016135">
    <property type="entry name" value="UBQ-conjugating_enzyme/RWD"/>
</dbReference>
<dbReference type="InterPro" id="IPR013023">
    <property type="entry name" value="KARI"/>
</dbReference>
<feature type="domain" description="KARI N-terminal Rossmann" evidence="44">
    <location>
        <begin position="1790"/>
        <end position="1980"/>
    </location>
</feature>
<evidence type="ECO:0000256" key="8">
    <source>
        <dbReference type="ARBA" id="ARBA00012543"/>
    </source>
</evidence>
<evidence type="ECO:0000259" key="43">
    <source>
        <dbReference type="PROSITE" id="PS50127"/>
    </source>
</evidence>
<reference evidence="46" key="1">
    <citation type="journal article" date="2021" name="Mol. Plant Microbe Interact.">
        <title>Complete Genome Sequence of the Plant-Pathogenic Fungus Colletotrichum lupini.</title>
        <authorList>
            <person name="Baroncelli R."/>
            <person name="Pensec F."/>
            <person name="Da Lio D."/>
            <person name="Boufleur T."/>
            <person name="Vicente I."/>
            <person name="Sarrocco S."/>
            <person name="Picot A."/>
            <person name="Baraldi E."/>
            <person name="Sukno S."/>
            <person name="Thon M."/>
            <person name="Le Floch G."/>
        </authorList>
    </citation>
    <scope>NUCLEOTIDE SEQUENCE</scope>
    <source>
        <strain evidence="46">IMI 504893</strain>
    </source>
</reference>
<dbReference type="NCBIfam" id="TIGR00465">
    <property type="entry name" value="ilvC"/>
    <property type="match status" value="1"/>
</dbReference>
<evidence type="ECO:0000256" key="38">
    <source>
        <dbReference type="ARBA" id="ARBA00072637"/>
    </source>
</evidence>
<feature type="region of interest" description="Disordered" evidence="41">
    <location>
        <begin position="1580"/>
        <end position="1603"/>
    </location>
</feature>
<evidence type="ECO:0000256" key="37">
    <source>
        <dbReference type="ARBA" id="ARBA00049510"/>
    </source>
</evidence>
<dbReference type="InterPro" id="IPR036291">
    <property type="entry name" value="NAD(P)-bd_dom_sf"/>
</dbReference>
<dbReference type="FunFam" id="1.10.1040.10:FF:000013">
    <property type="entry name" value="Ketol-acid reductoisomerase, mitochondrial"/>
    <property type="match status" value="1"/>
</dbReference>
<keyword evidence="25 42" id="KW-0472">Membrane</keyword>
<evidence type="ECO:0000256" key="12">
    <source>
        <dbReference type="ARBA" id="ARBA00022676"/>
    </source>
</evidence>
<evidence type="ECO:0000256" key="22">
    <source>
        <dbReference type="ARBA" id="ARBA00022989"/>
    </source>
</evidence>
<dbReference type="Pfam" id="PF01644">
    <property type="entry name" value="Chitin_synth_1"/>
    <property type="match status" value="1"/>
</dbReference>
<evidence type="ECO:0000256" key="28">
    <source>
        <dbReference type="ARBA" id="ARBA00030209"/>
    </source>
</evidence>
<keyword evidence="24" id="KW-0496">Mitochondrion</keyword>
<organism evidence="46 47">
    <name type="scientific">Colletotrichum lupini</name>
    <dbReference type="NCBI Taxonomy" id="145971"/>
    <lineage>
        <taxon>Eukaryota</taxon>
        <taxon>Fungi</taxon>
        <taxon>Dikarya</taxon>
        <taxon>Ascomycota</taxon>
        <taxon>Pezizomycotina</taxon>
        <taxon>Sordariomycetes</taxon>
        <taxon>Hypocreomycetidae</taxon>
        <taxon>Glomerellales</taxon>
        <taxon>Glomerellaceae</taxon>
        <taxon>Colletotrichum</taxon>
        <taxon>Colletotrichum acutatum species complex</taxon>
    </lineage>
</organism>
<dbReference type="GO" id="GO:0071555">
    <property type="term" value="P:cell wall organization"/>
    <property type="evidence" value="ECO:0007669"/>
    <property type="project" value="UniProtKB-KW"/>
</dbReference>
<dbReference type="EC" id="2.3.2.34" evidence="32"/>
<evidence type="ECO:0000256" key="11">
    <source>
        <dbReference type="ARBA" id="ARBA00022605"/>
    </source>
</evidence>
<dbReference type="PANTHER" id="PTHR22914:SF11">
    <property type="entry name" value="CHITIN SYNTHASE B"/>
    <property type="match status" value="1"/>
</dbReference>
<feature type="compositionally biased region" description="Polar residues" evidence="41">
    <location>
        <begin position="1661"/>
        <end position="1684"/>
    </location>
</feature>
<gene>
    <name evidence="46" type="ORF">CLUP02_10320</name>
</gene>
<comment type="similarity">
    <text evidence="30">Belongs to the chitin synthase family. Class III subfamily.</text>
</comment>
<feature type="binding site" evidence="39">
    <location>
        <position position="1993"/>
    </location>
    <ligand>
        <name>Mg(2+)</name>
        <dbReference type="ChEBI" id="CHEBI:18420"/>
        <label>1</label>
    </ligand>
</feature>
<evidence type="ECO:0000256" key="35">
    <source>
        <dbReference type="ARBA" id="ARBA00044279"/>
    </source>
</evidence>
<keyword evidence="13" id="KW-0808">Transferase</keyword>
<keyword evidence="16" id="KW-0547">Nucleotide-binding</keyword>
<keyword evidence="14 42" id="KW-0812">Transmembrane</keyword>
<dbReference type="GO" id="GO:0004455">
    <property type="term" value="F:ketol-acid reductoisomerase activity"/>
    <property type="evidence" value="ECO:0007669"/>
    <property type="project" value="UniProtKB-UniRule"/>
</dbReference>
<evidence type="ECO:0000256" key="34">
    <source>
        <dbReference type="ARBA" id="ARBA00044092"/>
    </source>
</evidence>
<keyword evidence="27" id="KW-0961">Cell wall biogenesis/degradation</keyword>
<dbReference type="FunFam" id="3.40.50.720:FF:000167">
    <property type="entry name" value="Ketol-acid reductoisomerase, mitochondrial"/>
    <property type="match status" value="1"/>
</dbReference>
<evidence type="ECO:0000256" key="41">
    <source>
        <dbReference type="SAM" id="MobiDB-lite"/>
    </source>
</evidence>
<dbReference type="Pfam" id="PF07991">
    <property type="entry name" value="KARI_N"/>
    <property type="match status" value="1"/>
</dbReference>
<dbReference type="PROSITE" id="PS51850">
    <property type="entry name" value="KARI_N"/>
    <property type="match status" value="1"/>
</dbReference>
<keyword evidence="23 39" id="KW-0560">Oxidoreductase</keyword>
<dbReference type="CDD" id="cd23794">
    <property type="entry name" value="UBCc_UBE2F_UBE2M"/>
    <property type="match status" value="1"/>
</dbReference>
<keyword evidence="26 39" id="KW-0100">Branched-chain amino acid biosynthesis</keyword>
<comment type="pathway">
    <text evidence="5">Amino-acid biosynthesis; L-isoleucine biosynthesis; L-isoleucine from 2-oxobutanoate: step 2/4.</text>
</comment>
<evidence type="ECO:0000256" key="3">
    <source>
        <dbReference type="ARBA" id="ARBA00004651"/>
    </source>
</evidence>
<dbReference type="InterPro" id="IPR023313">
    <property type="entry name" value="UBQ-conjugating_AS"/>
</dbReference>
<keyword evidence="10" id="KW-1003">Cell membrane</keyword>
<dbReference type="CDD" id="cd04190">
    <property type="entry name" value="Chitin_synth_C"/>
    <property type="match status" value="1"/>
</dbReference>
<feature type="region of interest" description="Disordered" evidence="41">
    <location>
        <begin position="336"/>
        <end position="357"/>
    </location>
</feature>